<reference evidence="2" key="2">
    <citation type="journal article" date="2015" name="Data Brief">
        <title>Shoot transcriptome of the giant reed, Arundo donax.</title>
        <authorList>
            <person name="Barrero R.A."/>
            <person name="Guerrero F.D."/>
            <person name="Moolhuijzen P."/>
            <person name="Goolsby J.A."/>
            <person name="Tidwell J."/>
            <person name="Bellgard S.E."/>
            <person name="Bellgard M.I."/>
        </authorList>
    </citation>
    <scope>NUCLEOTIDE SEQUENCE</scope>
    <source>
        <tissue evidence="2">Shoot tissue taken approximately 20 cm above the soil surface</tissue>
    </source>
</reference>
<organism evidence="2">
    <name type="scientific">Arundo donax</name>
    <name type="common">Giant reed</name>
    <name type="synonym">Donax arundinaceus</name>
    <dbReference type="NCBI Taxonomy" id="35708"/>
    <lineage>
        <taxon>Eukaryota</taxon>
        <taxon>Viridiplantae</taxon>
        <taxon>Streptophyta</taxon>
        <taxon>Embryophyta</taxon>
        <taxon>Tracheophyta</taxon>
        <taxon>Spermatophyta</taxon>
        <taxon>Magnoliopsida</taxon>
        <taxon>Liliopsida</taxon>
        <taxon>Poales</taxon>
        <taxon>Poaceae</taxon>
        <taxon>PACMAD clade</taxon>
        <taxon>Arundinoideae</taxon>
        <taxon>Arundineae</taxon>
        <taxon>Arundo</taxon>
    </lineage>
</organism>
<dbReference type="AlphaFoldDB" id="A0A0A9GU74"/>
<protein>
    <submittedName>
        <fullName evidence="2">Uncharacterized protein</fullName>
    </submittedName>
</protein>
<dbReference type="EMBL" id="GBRH01173773">
    <property type="protein sequence ID" value="JAE24123.1"/>
    <property type="molecule type" value="Transcribed_RNA"/>
</dbReference>
<evidence type="ECO:0000313" key="2">
    <source>
        <dbReference type="EMBL" id="JAE24123.1"/>
    </source>
</evidence>
<name>A0A0A9GU74_ARUDO</name>
<feature type="region of interest" description="Disordered" evidence="1">
    <location>
        <begin position="1"/>
        <end position="23"/>
    </location>
</feature>
<proteinExistence type="predicted"/>
<reference evidence="2" key="1">
    <citation type="submission" date="2014-09" db="EMBL/GenBank/DDBJ databases">
        <authorList>
            <person name="Magalhaes I.L.F."/>
            <person name="Oliveira U."/>
            <person name="Santos F.R."/>
            <person name="Vidigal T.H.D.A."/>
            <person name="Brescovit A.D."/>
            <person name="Santos A.J."/>
        </authorList>
    </citation>
    <scope>NUCLEOTIDE SEQUENCE</scope>
    <source>
        <tissue evidence="2">Shoot tissue taken approximately 20 cm above the soil surface</tissue>
    </source>
</reference>
<feature type="compositionally biased region" description="Polar residues" evidence="1">
    <location>
        <begin position="13"/>
        <end position="23"/>
    </location>
</feature>
<sequence length="23" mass="2645">MHLELCAPRRSSRTFLSPSSQLQ</sequence>
<accession>A0A0A9GU74</accession>
<evidence type="ECO:0000256" key="1">
    <source>
        <dbReference type="SAM" id="MobiDB-lite"/>
    </source>
</evidence>